<dbReference type="InterPro" id="IPR005502">
    <property type="entry name" value="Ribosyl_crysJ1"/>
</dbReference>
<dbReference type="SMART" id="SM00364">
    <property type="entry name" value="LRR_BAC"/>
    <property type="match status" value="3"/>
</dbReference>
<name>A0A8W8LKV1_MAGGI</name>
<dbReference type="SMART" id="SM00369">
    <property type="entry name" value="LRR_TYP"/>
    <property type="match status" value="4"/>
</dbReference>
<comment type="cofactor">
    <cofactor evidence="3">
        <name>Mg(2+)</name>
        <dbReference type="ChEBI" id="CHEBI:18420"/>
    </cofactor>
    <text evidence="3">Binds 2 magnesium ions per subunit.</text>
</comment>
<evidence type="ECO:0000313" key="5">
    <source>
        <dbReference type="Proteomes" id="UP000005408"/>
    </source>
</evidence>
<dbReference type="SUPFAM" id="SSF52058">
    <property type="entry name" value="L domain-like"/>
    <property type="match status" value="1"/>
</dbReference>
<dbReference type="PANTHER" id="PTHR16222">
    <property type="entry name" value="ADP-RIBOSYLGLYCOHYDROLASE"/>
    <property type="match status" value="1"/>
</dbReference>
<keyword evidence="3" id="KW-0460">Magnesium</keyword>
<proteinExistence type="predicted"/>
<dbReference type="EnsemblMetazoa" id="G28492.2">
    <property type="protein sequence ID" value="G28492.2:cds"/>
    <property type="gene ID" value="G28492"/>
</dbReference>
<feature type="binding site" evidence="3">
    <location>
        <position position="633"/>
    </location>
    <ligand>
        <name>Mg(2+)</name>
        <dbReference type="ChEBI" id="CHEBI:18420"/>
        <label>1</label>
    </ligand>
</feature>
<keyword evidence="3" id="KW-0479">Metal-binding</keyword>
<dbReference type="Gene3D" id="1.10.4080.10">
    <property type="entry name" value="ADP-ribosylation/Crystallin J1"/>
    <property type="match status" value="1"/>
</dbReference>
<dbReference type="Proteomes" id="UP000005408">
    <property type="component" value="Unassembled WGS sequence"/>
</dbReference>
<dbReference type="PROSITE" id="PS51450">
    <property type="entry name" value="LRR"/>
    <property type="match status" value="2"/>
</dbReference>
<keyword evidence="2" id="KW-0677">Repeat</keyword>
<dbReference type="OrthoDB" id="2021138at2759"/>
<keyword evidence="1" id="KW-0433">Leucine-rich repeat</keyword>
<dbReference type="Pfam" id="PF03747">
    <property type="entry name" value="ADP_ribosyl_GH"/>
    <property type="match status" value="1"/>
</dbReference>
<protein>
    <submittedName>
        <fullName evidence="4">Uncharacterized protein</fullName>
    </submittedName>
</protein>
<dbReference type="InterPro" id="IPR003591">
    <property type="entry name" value="Leu-rich_rpt_typical-subtyp"/>
</dbReference>
<evidence type="ECO:0000256" key="2">
    <source>
        <dbReference type="ARBA" id="ARBA00022737"/>
    </source>
</evidence>
<sequence>MRRHSLWAKQVSTKCYRMGNYETHDLAPVRDDERKELNLSRKVTYKQFCKHVKGDFNEGCLTEIPWNIRDSISLYERMSAAFNVITEIPPEMPLRLPHLHTLDLSYNLLETLPESFGLQFHLKTLILRNNKLKSLPESFVHLVKLEKVDLSNNLLKELPQDVGKMEVIQKLNVCGNKLRQLPLSLGASTTLVLLMAQRNRLYEPPQAICDEGSDVTLTYLRKLYKNSQPIHQKRPLTPLNEFPRVRGNQLHSAVPNPHSANMQYIQSQTHTTNTPSRIKTPLMPPLGSSSLESDVLKDRVIGLLYGAAIGDALGLATRGMSRDECSFYYNQDDLDYSQILQDKHRVLWRAGDWTSNFDSMLLVLDSVLAWAGVVDELDFAKRLKDWCQRGYPELGDSEGIILSPTIKKVTAETDFTQSPHSVANRIYLQELNAASMELNGHVFSEDERSSISSITSSMSSISSDLSPVKQRLRSVSSESEFCVGCDQACVDNGAIVRTAILGVPSFFDLAEVQNNTIRICKATHPSPLTQTASCVISLLIACMLQGKNDLQTSKEIEEIITLSRDQGRKLLVTTEERADFEYYCSLQDLDRLDVSEYGKASYCMKPLGAALICLRSRQSFKDCMMKLIMAAGDSNSNCCVAGAVLGCKFGFSHLPKHWVHGLRKKQTAWLNVKVNLLLDMIGLP</sequence>
<reference evidence="4" key="1">
    <citation type="submission" date="2022-08" db="UniProtKB">
        <authorList>
            <consortium name="EnsemblMetazoa"/>
        </authorList>
    </citation>
    <scope>IDENTIFICATION</scope>
    <source>
        <strain evidence="4">05x7-T-G4-1.051#20</strain>
    </source>
</reference>
<dbReference type="AlphaFoldDB" id="A0A8W8LKV1"/>
<keyword evidence="5" id="KW-1185">Reference proteome</keyword>
<dbReference type="SUPFAM" id="SSF101478">
    <property type="entry name" value="ADP-ribosylglycohydrolase"/>
    <property type="match status" value="2"/>
</dbReference>
<feature type="binding site" evidence="3">
    <location>
        <position position="636"/>
    </location>
    <ligand>
        <name>Mg(2+)</name>
        <dbReference type="ChEBI" id="CHEBI:18420"/>
        <label>1</label>
    </ligand>
</feature>
<evidence type="ECO:0000256" key="1">
    <source>
        <dbReference type="ARBA" id="ARBA00022614"/>
    </source>
</evidence>
<dbReference type="PANTHER" id="PTHR16222:SF28">
    <property type="entry name" value="ADP-RIBOSYLGLYCOHYDROLASE"/>
    <property type="match status" value="1"/>
</dbReference>
<dbReference type="InterPro" id="IPR001611">
    <property type="entry name" value="Leu-rich_rpt"/>
</dbReference>
<accession>A0A8W8LKV1</accession>
<evidence type="ECO:0000313" key="4">
    <source>
        <dbReference type="EnsemblMetazoa" id="G28492.2:cds"/>
    </source>
</evidence>
<dbReference type="Pfam" id="PF13855">
    <property type="entry name" value="LRR_8"/>
    <property type="match status" value="1"/>
</dbReference>
<dbReference type="Gene3D" id="3.80.10.10">
    <property type="entry name" value="Ribonuclease Inhibitor"/>
    <property type="match status" value="2"/>
</dbReference>
<dbReference type="InterPro" id="IPR050792">
    <property type="entry name" value="ADP-ribosylglycohydrolase"/>
</dbReference>
<dbReference type="InterPro" id="IPR036705">
    <property type="entry name" value="Ribosyl_crysJ1_sf"/>
</dbReference>
<dbReference type="InterPro" id="IPR032675">
    <property type="entry name" value="LRR_dom_sf"/>
</dbReference>
<organism evidence="4 5">
    <name type="scientific">Magallana gigas</name>
    <name type="common">Pacific oyster</name>
    <name type="synonym">Crassostrea gigas</name>
    <dbReference type="NCBI Taxonomy" id="29159"/>
    <lineage>
        <taxon>Eukaryota</taxon>
        <taxon>Metazoa</taxon>
        <taxon>Spiralia</taxon>
        <taxon>Lophotrochozoa</taxon>
        <taxon>Mollusca</taxon>
        <taxon>Bivalvia</taxon>
        <taxon>Autobranchia</taxon>
        <taxon>Pteriomorphia</taxon>
        <taxon>Ostreida</taxon>
        <taxon>Ostreoidea</taxon>
        <taxon>Ostreidae</taxon>
        <taxon>Magallana</taxon>
    </lineage>
</organism>
<dbReference type="Pfam" id="PF00560">
    <property type="entry name" value="LRR_1"/>
    <property type="match status" value="1"/>
</dbReference>
<evidence type="ECO:0000256" key="3">
    <source>
        <dbReference type="PIRSR" id="PIRSR605502-1"/>
    </source>
</evidence>
<dbReference type="OMA" id="MGNYETH"/>
<dbReference type="GO" id="GO:0046872">
    <property type="term" value="F:metal ion binding"/>
    <property type="evidence" value="ECO:0007669"/>
    <property type="project" value="UniProtKB-KW"/>
</dbReference>